<dbReference type="PRINTS" id="PR00039">
    <property type="entry name" value="HTHLYSR"/>
</dbReference>
<evidence type="ECO:0000256" key="4">
    <source>
        <dbReference type="ARBA" id="ARBA00023163"/>
    </source>
</evidence>
<dbReference type="Pfam" id="PF00126">
    <property type="entry name" value="HTH_1"/>
    <property type="match status" value="1"/>
</dbReference>
<evidence type="ECO:0000256" key="2">
    <source>
        <dbReference type="ARBA" id="ARBA00023015"/>
    </source>
</evidence>
<proteinExistence type="inferred from homology"/>
<dbReference type="PROSITE" id="PS50931">
    <property type="entry name" value="HTH_LYSR"/>
    <property type="match status" value="1"/>
</dbReference>
<reference evidence="7 9" key="2">
    <citation type="submission" date="2018-06" db="EMBL/GenBank/DDBJ databases">
        <authorList>
            <consortium name="Pathogen Informatics"/>
            <person name="Doyle S."/>
        </authorList>
    </citation>
    <scope>NUCLEOTIDE SEQUENCE [LARGE SCALE GENOMIC DNA]</scope>
    <source>
        <strain evidence="7 9">NCTC12239</strain>
    </source>
</reference>
<evidence type="ECO:0000256" key="1">
    <source>
        <dbReference type="ARBA" id="ARBA00009437"/>
    </source>
</evidence>
<dbReference type="EMBL" id="UGOG01000001">
    <property type="protein sequence ID" value="STX63164.1"/>
    <property type="molecule type" value="Genomic_DNA"/>
</dbReference>
<evidence type="ECO:0000313" key="7">
    <source>
        <dbReference type="EMBL" id="STX63164.1"/>
    </source>
</evidence>
<dbReference type="InterPro" id="IPR005119">
    <property type="entry name" value="LysR_subst-bd"/>
</dbReference>
<evidence type="ECO:0000259" key="5">
    <source>
        <dbReference type="PROSITE" id="PS50931"/>
    </source>
</evidence>
<dbReference type="OrthoDB" id="9803735at2"/>
<accession>A0A378JX78</accession>
<dbReference type="InterPro" id="IPR036388">
    <property type="entry name" value="WH-like_DNA-bd_sf"/>
</dbReference>
<dbReference type="STRING" id="39962.Lmor_0551"/>
<reference evidence="6 8" key="1">
    <citation type="submission" date="2015-11" db="EMBL/GenBank/DDBJ databases">
        <title>Genomic analysis of 38 Legionella species identifies large and diverse effector repertoires.</title>
        <authorList>
            <person name="Burstein D."/>
            <person name="Amaro F."/>
            <person name="Zusman T."/>
            <person name="Lifshitz Z."/>
            <person name="Cohen O."/>
            <person name="Gilbert J.A."/>
            <person name="Pupko T."/>
            <person name="Shuman H.A."/>
            <person name="Segal G."/>
        </authorList>
    </citation>
    <scope>NUCLEOTIDE SEQUENCE [LARGE SCALE GENOMIC DNA]</scope>
    <source>
        <strain evidence="6 8">ATCC 43877</strain>
    </source>
</reference>
<keyword evidence="4" id="KW-0804">Transcription</keyword>
<dbReference type="PANTHER" id="PTHR30126">
    <property type="entry name" value="HTH-TYPE TRANSCRIPTIONAL REGULATOR"/>
    <property type="match status" value="1"/>
</dbReference>
<comment type="similarity">
    <text evidence="1">Belongs to the LysR transcriptional regulatory family.</text>
</comment>
<keyword evidence="2" id="KW-0805">Transcription regulation</keyword>
<dbReference type="AlphaFoldDB" id="A0A378JX78"/>
<keyword evidence="8" id="KW-1185">Reference proteome</keyword>
<dbReference type="Proteomes" id="UP000254040">
    <property type="component" value="Unassembled WGS sequence"/>
</dbReference>
<evidence type="ECO:0000256" key="3">
    <source>
        <dbReference type="ARBA" id="ARBA00023125"/>
    </source>
</evidence>
<evidence type="ECO:0000313" key="8">
    <source>
        <dbReference type="Proteomes" id="UP000054985"/>
    </source>
</evidence>
<name>A0A378JX78_9GAMM</name>
<dbReference type="Gene3D" id="3.40.190.290">
    <property type="match status" value="1"/>
</dbReference>
<dbReference type="EMBL" id="LNYN01000013">
    <property type="protein sequence ID" value="KTD37359.1"/>
    <property type="molecule type" value="Genomic_DNA"/>
</dbReference>
<gene>
    <name evidence="7" type="primary">oxyR_2</name>
    <name evidence="6" type="ORF">Lmor_0551</name>
    <name evidence="7" type="ORF">NCTC12239_02106</name>
</gene>
<dbReference type="SUPFAM" id="SSF53850">
    <property type="entry name" value="Periplasmic binding protein-like II"/>
    <property type="match status" value="1"/>
</dbReference>
<dbReference type="InterPro" id="IPR000847">
    <property type="entry name" value="LysR_HTH_N"/>
</dbReference>
<dbReference type="InterPro" id="IPR036390">
    <property type="entry name" value="WH_DNA-bd_sf"/>
</dbReference>
<sequence length="313" mass="35920">MNIVDMKTFLAVVEYHSISLAAKHMFTSQPTLSRRIKKLEQELGAQLFVNNNYGVELTSKGKAFLPYIRQMLGIYNEMMKAEHNDRKSQPKLTINIGLNPYISISAFAEFTNYMHGLKTNYFIVNKIVPAKEFITNLTGGNYDIVILPQVENCPANIISVPLWKERILPVVSIEHPLAKCTMPISIADLAQYDAVFLTNDSIMRQKFNLLLKQKNVSIKTIAEVNTIYSNIQIVESGSSWCLIYERLLNEKLALIELSDFSMNLEFHAYFLKKRADERLIWEFVEYIRQWLSQSTDLSRFFIKAKSLSIQGGA</sequence>
<evidence type="ECO:0000313" key="6">
    <source>
        <dbReference type="EMBL" id="KTD37359.1"/>
    </source>
</evidence>
<dbReference type="FunFam" id="1.10.10.10:FF:000001">
    <property type="entry name" value="LysR family transcriptional regulator"/>
    <property type="match status" value="1"/>
</dbReference>
<dbReference type="SUPFAM" id="SSF46785">
    <property type="entry name" value="Winged helix' DNA-binding domain"/>
    <property type="match status" value="1"/>
</dbReference>
<dbReference type="Proteomes" id="UP000054985">
    <property type="component" value="Unassembled WGS sequence"/>
</dbReference>
<protein>
    <submittedName>
        <fullName evidence="7">LysR family transcriptional regulator</fullName>
    </submittedName>
</protein>
<dbReference type="Gene3D" id="1.10.10.10">
    <property type="entry name" value="Winged helix-like DNA-binding domain superfamily/Winged helix DNA-binding domain"/>
    <property type="match status" value="1"/>
</dbReference>
<dbReference type="CDD" id="cd05466">
    <property type="entry name" value="PBP2_LTTR_substrate"/>
    <property type="match status" value="1"/>
</dbReference>
<dbReference type="Pfam" id="PF03466">
    <property type="entry name" value="LysR_substrate"/>
    <property type="match status" value="1"/>
</dbReference>
<dbReference type="RefSeq" id="WP_028384951.1">
    <property type="nucleotide sequence ID" value="NZ_CAAAJG010000011.1"/>
</dbReference>
<keyword evidence="3" id="KW-0238">DNA-binding</keyword>
<feature type="domain" description="HTH lysR-type" evidence="5">
    <location>
        <begin position="1"/>
        <end position="58"/>
    </location>
</feature>
<dbReference type="GO" id="GO:0003700">
    <property type="term" value="F:DNA-binding transcription factor activity"/>
    <property type="evidence" value="ECO:0007669"/>
    <property type="project" value="InterPro"/>
</dbReference>
<dbReference type="GO" id="GO:0003677">
    <property type="term" value="F:DNA binding"/>
    <property type="evidence" value="ECO:0007669"/>
    <property type="project" value="UniProtKB-KW"/>
</dbReference>
<evidence type="ECO:0000313" key="9">
    <source>
        <dbReference type="Proteomes" id="UP000254040"/>
    </source>
</evidence>
<organism evidence="7 9">
    <name type="scientific">Legionella moravica</name>
    <dbReference type="NCBI Taxonomy" id="39962"/>
    <lineage>
        <taxon>Bacteria</taxon>
        <taxon>Pseudomonadati</taxon>
        <taxon>Pseudomonadota</taxon>
        <taxon>Gammaproteobacteria</taxon>
        <taxon>Legionellales</taxon>
        <taxon>Legionellaceae</taxon>
        <taxon>Legionella</taxon>
    </lineage>
</organism>